<dbReference type="GO" id="GO:0005886">
    <property type="term" value="C:plasma membrane"/>
    <property type="evidence" value="ECO:0007669"/>
    <property type="project" value="UniProtKB-SubCell"/>
</dbReference>
<keyword evidence="8" id="KW-1003">Cell membrane</keyword>
<dbReference type="GO" id="GO:0065002">
    <property type="term" value="P:intracellular protein transmembrane transport"/>
    <property type="evidence" value="ECO:0007669"/>
    <property type="project" value="UniProtKB-UniRule"/>
</dbReference>
<comment type="caution">
    <text evidence="9">The sequence shown here is derived from an EMBL/GenBank/DDBJ whole genome shotgun (WGS) entry which is preliminary data.</text>
</comment>
<protein>
    <recommendedName>
        <fullName evidence="8">Protein translocase subunit SecE</fullName>
    </recommendedName>
    <alternativeName>
        <fullName evidence="8">Protein transport protein Sec61 gamma subunit homolog</fullName>
    </alternativeName>
</protein>
<comment type="subunit">
    <text evidence="8">Component of the Sec protein translocase complex. Heterotrimer consisting of SecY (alpha), SecG (beta) and SecE (gamma) subunits. The heterotrimers can form oligomers, although 1 heterotrimer is thought to be able to translocate proteins. Interacts with the ribosome. May interact with SecDF, and other proteins may be involved.</text>
</comment>
<dbReference type="EMBL" id="LNJC01000003">
    <property type="protein sequence ID" value="KYC51137.1"/>
    <property type="molecule type" value="Genomic_DNA"/>
</dbReference>
<keyword evidence="2 8" id="KW-0812">Transmembrane</keyword>
<gene>
    <name evidence="8" type="primary">secE</name>
    <name evidence="9" type="ORF">APG10_01623</name>
    <name evidence="10" type="ORF">APG11_00168</name>
    <name evidence="11" type="ORF">APG12_00263</name>
</gene>
<dbReference type="Pfam" id="PF00584">
    <property type="entry name" value="SecE"/>
    <property type="match status" value="1"/>
</dbReference>
<comment type="similarity">
    <text evidence="8">Belongs to the SecE/SEC61-gamma family.</text>
</comment>
<keyword evidence="1 8" id="KW-0813">Transport</keyword>
<dbReference type="GO" id="GO:0008320">
    <property type="term" value="F:protein transmembrane transporter activity"/>
    <property type="evidence" value="ECO:0007669"/>
    <property type="project" value="UniProtKB-UniRule"/>
</dbReference>
<dbReference type="InterPro" id="IPR001901">
    <property type="entry name" value="Translocase_SecE/Sec61-g"/>
</dbReference>
<evidence type="ECO:0000313" key="10">
    <source>
        <dbReference type="EMBL" id="KYC48658.1"/>
    </source>
</evidence>
<keyword evidence="5 8" id="KW-0811">Translocation</keyword>
<evidence type="ECO:0000256" key="6">
    <source>
        <dbReference type="ARBA" id="ARBA00023136"/>
    </source>
</evidence>
<dbReference type="EMBL" id="LNGE01000055">
    <property type="protein sequence ID" value="KYC44573.1"/>
    <property type="molecule type" value="Genomic_DNA"/>
</dbReference>
<evidence type="ECO:0000256" key="3">
    <source>
        <dbReference type="ARBA" id="ARBA00022927"/>
    </source>
</evidence>
<name>A0A150IHT9_9EURY</name>
<dbReference type="Proteomes" id="UP000091929">
    <property type="component" value="Unassembled WGS sequence"/>
</dbReference>
<comment type="subcellular location">
    <subcellularLocation>
        <location evidence="8">Cell membrane</location>
        <topology evidence="8">Single-pass membrane protein</topology>
    </subcellularLocation>
    <subcellularLocation>
        <location evidence="7">Endomembrane system</location>
        <topology evidence="7">Single-pass membrane protein</topology>
    </subcellularLocation>
</comment>
<dbReference type="Proteomes" id="UP000092403">
    <property type="component" value="Unassembled WGS sequence"/>
</dbReference>
<keyword evidence="3 8" id="KW-0653">Protein transport</keyword>
<evidence type="ECO:0000313" key="9">
    <source>
        <dbReference type="EMBL" id="KYC44573.1"/>
    </source>
</evidence>
<dbReference type="EMBL" id="LNGF01000002">
    <property type="protein sequence ID" value="KYC48658.1"/>
    <property type="molecule type" value="Genomic_DNA"/>
</dbReference>
<keyword evidence="4 8" id="KW-1133">Transmembrane helix</keyword>
<sequence length="67" mass="7442">MAEANLKKKERARSLISEYTRVLKLAKKPGRKEYSLTSKVTAIGIVLIGTIGYILKYVSVIIQNFGA</sequence>
<dbReference type="GO" id="GO:0006605">
    <property type="term" value="P:protein targeting"/>
    <property type="evidence" value="ECO:0007669"/>
    <property type="project" value="UniProtKB-UniRule"/>
</dbReference>
<accession>A0A150IHT9</accession>
<organism evidence="9 13">
    <name type="scientific">Candidatus Methanofastidiosum methylothiophilum</name>
    <dbReference type="NCBI Taxonomy" id="1705564"/>
    <lineage>
        <taxon>Archaea</taxon>
        <taxon>Methanobacteriati</taxon>
        <taxon>Methanobacteriota</taxon>
        <taxon>Stenosarchaea group</taxon>
        <taxon>Candidatus Methanofastidiosia</taxon>
        <taxon>Candidatus Methanofastidiosales</taxon>
        <taxon>Candidatus Methanofastidiosaceae</taxon>
        <taxon>Candidatus Methanofastidiosum</taxon>
    </lineage>
</organism>
<evidence type="ECO:0000256" key="7">
    <source>
        <dbReference type="ARBA" id="ARBA00037847"/>
    </source>
</evidence>
<dbReference type="Gene3D" id="1.20.5.820">
    <property type="entry name" value="Preprotein translocase SecE subunit"/>
    <property type="match status" value="1"/>
</dbReference>
<proteinExistence type="inferred from homology"/>
<evidence type="ECO:0000256" key="2">
    <source>
        <dbReference type="ARBA" id="ARBA00022692"/>
    </source>
</evidence>
<reference evidence="12 13" key="1">
    <citation type="journal article" date="2016" name="ISME J.">
        <title>Chasing the elusive Euryarchaeota class WSA2: genomes reveal a uniquely fastidious methyl-reducing methanogen.</title>
        <authorList>
            <person name="Nobu M.K."/>
            <person name="Narihiro T."/>
            <person name="Kuroda K."/>
            <person name="Mei R."/>
            <person name="Liu W.T."/>
        </authorList>
    </citation>
    <scope>NUCLEOTIDE SEQUENCE [LARGE SCALE GENOMIC DNA]</scope>
    <source>
        <strain evidence="9">B03fssc0709_Meth_Bin005</strain>
        <strain evidence="10">B15fssc0709_Meth_Bin003</strain>
        <strain evidence="11">BMIXfssc0709_Meth_Bin006</strain>
    </source>
</reference>
<dbReference type="AlphaFoldDB" id="A0A150IHT9"/>
<feature type="transmembrane region" description="Helical" evidence="8">
    <location>
        <begin position="36"/>
        <end position="55"/>
    </location>
</feature>
<dbReference type="NCBIfam" id="TIGR00327">
    <property type="entry name" value="secE_euk_arch"/>
    <property type="match status" value="1"/>
</dbReference>
<accession>A0A150J1P5</accession>
<evidence type="ECO:0000313" key="11">
    <source>
        <dbReference type="EMBL" id="KYC51137.1"/>
    </source>
</evidence>
<evidence type="ECO:0000256" key="4">
    <source>
        <dbReference type="ARBA" id="ARBA00022989"/>
    </source>
</evidence>
<dbReference type="GO" id="GO:0012505">
    <property type="term" value="C:endomembrane system"/>
    <property type="evidence" value="ECO:0007669"/>
    <property type="project" value="UniProtKB-SubCell"/>
</dbReference>
<comment type="function">
    <text evidence="8">Essential subunit of the Sec protein translocation channel SecYEG. Clamps together the 2 halves of SecY. May contact the channel plug during translocation.</text>
</comment>
<evidence type="ECO:0000256" key="5">
    <source>
        <dbReference type="ARBA" id="ARBA00023010"/>
    </source>
</evidence>
<evidence type="ECO:0000256" key="8">
    <source>
        <dbReference type="HAMAP-Rule" id="MF_00422"/>
    </source>
</evidence>
<dbReference type="Proteomes" id="UP000092401">
    <property type="component" value="Unassembled WGS sequence"/>
</dbReference>
<dbReference type="InterPro" id="IPR023391">
    <property type="entry name" value="Prot_translocase_SecE_dom_sf"/>
</dbReference>
<accession>A0A150IUW5</accession>
<dbReference type="InterPro" id="IPR008158">
    <property type="entry name" value="Translocase_Sec61-g"/>
</dbReference>
<evidence type="ECO:0000313" key="12">
    <source>
        <dbReference type="Proteomes" id="UP000091929"/>
    </source>
</evidence>
<evidence type="ECO:0000313" key="13">
    <source>
        <dbReference type="Proteomes" id="UP000092401"/>
    </source>
</evidence>
<dbReference type="GO" id="GO:0009306">
    <property type="term" value="P:protein secretion"/>
    <property type="evidence" value="ECO:0007669"/>
    <property type="project" value="UniProtKB-UniRule"/>
</dbReference>
<dbReference type="HAMAP" id="MF_00422">
    <property type="entry name" value="SecE"/>
    <property type="match status" value="1"/>
</dbReference>
<dbReference type="SUPFAM" id="SSF103456">
    <property type="entry name" value="Preprotein translocase SecE subunit"/>
    <property type="match status" value="1"/>
</dbReference>
<evidence type="ECO:0000256" key="1">
    <source>
        <dbReference type="ARBA" id="ARBA00022448"/>
    </source>
</evidence>
<keyword evidence="6 8" id="KW-0472">Membrane</keyword>